<proteinExistence type="predicted"/>
<dbReference type="GO" id="GO:0003677">
    <property type="term" value="F:DNA binding"/>
    <property type="evidence" value="ECO:0007669"/>
    <property type="project" value="InterPro"/>
</dbReference>
<dbReference type="Gene3D" id="1.10.260.40">
    <property type="entry name" value="lambda repressor-like DNA-binding domains"/>
    <property type="match status" value="1"/>
</dbReference>
<reference evidence="2" key="1">
    <citation type="submission" date="2019-09" db="EMBL/GenBank/DDBJ databases">
        <title>Comparative Genomics of Leptospira interrogans Reveals Genome Plasticity - A Common Adaptive Strategy for Survival in Various Hosts.</title>
        <authorList>
            <person name="Ramli S.R."/>
            <person name="Bunk B."/>
            <person name="Goris M."/>
            <person name="Bhuju S."/>
            <person name="Jarek M."/>
            <person name="Sproer C."/>
            <person name="Mustakim S."/>
            <person name="Strommenger B."/>
            <person name="Pessler F."/>
        </authorList>
    </citation>
    <scope>NUCLEOTIDE SEQUENCE</scope>
    <source>
        <strain evidence="2">1489</strain>
        <plasmid evidence="2">p1</plasmid>
    </source>
</reference>
<feature type="domain" description="IrrE N-terminal-like" evidence="1">
    <location>
        <begin position="245"/>
        <end position="318"/>
    </location>
</feature>
<protein>
    <submittedName>
        <fullName evidence="2">ImmA/IrrE family metallo-endopeptidase</fullName>
    </submittedName>
</protein>
<organism evidence="2 3">
    <name type="scientific">Leptospira interrogans serovar Bataviae</name>
    <dbReference type="NCBI Taxonomy" id="312175"/>
    <lineage>
        <taxon>Bacteria</taxon>
        <taxon>Pseudomonadati</taxon>
        <taxon>Spirochaetota</taxon>
        <taxon>Spirochaetia</taxon>
        <taxon>Leptospirales</taxon>
        <taxon>Leptospiraceae</taxon>
        <taxon>Leptospira</taxon>
    </lineage>
</organism>
<dbReference type="AlphaFoldDB" id="A0AAP9WPX5"/>
<dbReference type="Gene3D" id="1.10.10.2910">
    <property type="match status" value="1"/>
</dbReference>
<dbReference type="Pfam" id="PF06114">
    <property type="entry name" value="Peptidase_M78"/>
    <property type="match status" value="1"/>
</dbReference>
<dbReference type="Proteomes" id="UP000663255">
    <property type="component" value="Plasmid p1"/>
</dbReference>
<dbReference type="RefSeq" id="WP_061245531.1">
    <property type="nucleotide sequence ID" value="NZ_CP043895.1"/>
</dbReference>
<evidence type="ECO:0000313" key="3">
    <source>
        <dbReference type="Proteomes" id="UP000663255"/>
    </source>
</evidence>
<dbReference type="InterPro" id="IPR010982">
    <property type="entry name" value="Lambda_DNA-bd_dom_sf"/>
</dbReference>
<evidence type="ECO:0000259" key="1">
    <source>
        <dbReference type="Pfam" id="PF06114"/>
    </source>
</evidence>
<evidence type="ECO:0000313" key="2">
    <source>
        <dbReference type="EMBL" id="QOI52965.1"/>
    </source>
</evidence>
<sequence>MSKTTAFRPDWVSEPSDTIIDILSKKQISFQEFSEQMSRPVDKINELLKGKIRIDKEIAEKLEIVLGPPANFWIERENQFQKDFFLLESQKLENEKREWLTLIPVKEMLKLGWLTNFDNSIDVVEKCLNFFGVPSIRAWHKKYNSEIGMALFKMTSSFTSEPGAIAAWIRQGEILSQSIGCNKWDSGNFLKSLSAIRNLTFKKDPSNFIPELTKLCAESGVAVIIARAPSGCKASGATKFISSDKALLMLSFRYLSNDHFWFTFFHEAGHLILHSSNPLHVEGSWITNGNEEDEANQFAENILIPVEFKERFQKLRSNRNEVIKFARFINIHPGIVVGQLQHRNIISRSHLNALKRKYTWK</sequence>
<gene>
    <name evidence="2" type="ORF">Lepto1489_21460</name>
</gene>
<accession>A0AAP9WPX5</accession>
<dbReference type="EMBL" id="CP043895">
    <property type="protein sequence ID" value="QOI52965.1"/>
    <property type="molecule type" value="Genomic_DNA"/>
</dbReference>
<name>A0AAP9WPX5_LEPIR</name>
<keyword evidence="2" id="KW-0614">Plasmid</keyword>
<dbReference type="InterPro" id="IPR010359">
    <property type="entry name" value="IrrE_HExxH"/>
</dbReference>
<dbReference type="SUPFAM" id="SSF47413">
    <property type="entry name" value="lambda repressor-like DNA-binding domains"/>
    <property type="match status" value="1"/>
</dbReference>
<geneLocation type="plasmid" evidence="2 3">
    <name>p1</name>
</geneLocation>